<evidence type="ECO:0000259" key="6">
    <source>
        <dbReference type="PROSITE" id="PS50102"/>
    </source>
</evidence>
<feature type="region of interest" description="Disordered" evidence="5">
    <location>
        <begin position="431"/>
        <end position="470"/>
    </location>
</feature>
<evidence type="ECO:0008006" key="11">
    <source>
        <dbReference type="Google" id="ProtNLM"/>
    </source>
</evidence>
<dbReference type="PROSITE" id="PS50102">
    <property type="entry name" value="RRM"/>
    <property type="match status" value="1"/>
</dbReference>
<proteinExistence type="predicted"/>
<dbReference type="SMART" id="SM00715">
    <property type="entry name" value="LA"/>
    <property type="match status" value="1"/>
</dbReference>
<dbReference type="InterPro" id="IPR012677">
    <property type="entry name" value="Nucleotide-bd_a/b_plait_sf"/>
</dbReference>
<dbReference type="PROSITE" id="PS50961">
    <property type="entry name" value="HTH_LA"/>
    <property type="match status" value="1"/>
</dbReference>
<feature type="region of interest" description="Disordered" evidence="5">
    <location>
        <begin position="190"/>
        <end position="320"/>
    </location>
</feature>
<feature type="compositionally biased region" description="Basic and acidic residues" evidence="5">
    <location>
        <begin position="281"/>
        <end position="299"/>
    </location>
</feature>
<feature type="compositionally biased region" description="Basic residues" evidence="5">
    <location>
        <begin position="248"/>
        <end position="260"/>
    </location>
</feature>
<evidence type="ECO:0000313" key="10">
    <source>
        <dbReference type="Proteomes" id="UP001165090"/>
    </source>
</evidence>
<keyword evidence="2 4" id="KW-0694">RNA-binding</keyword>
<dbReference type="Gene3D" id="1.10.10.10">
    <property type="entry name" value="Winged helix-like DNA-binding domain superfamily/Winged helix DNA-binding domain"/>
    <property type="match status" value="1"/>
</dbReference>
<feature type="domain" description="RRM" evidence="6">
    <location>
        <begin position="112"/>
        <end position="194"/>
    </location>
</feature>
<dbReference type="CDD" id="cd12291">
    <property type="entry name" value="RRM1_La"/>
    <property type="match status" value="1"/>
</dbReference>
<dbReference type="InterPro" id="IPR036390">
    <property type="entry name" value="WH_DNA-bd_sf"/>
</dbReference>
<dbReference type="Gene3D" id="3.30.70.330">
    <property type="match status" value="2"/>
</dbReference>
<keyword evidence="10" id="KW-1185">Reference proteome</keyword>
<evidence type="ECO:0000256" key="1">
    <source>
        <dbReference type="ARBA" id="ARBA00004123"/>
    </source>
</evidence>
<dbReference type="InterPro" id="IPR045180">
    <property type="entry name" value="La_dom_prot"/>
</dbReference>
<evidence type="ECO:0000256" key="5">
    <source>
        <dbReference type="SAM" id="MobiDB-lite"/>
    </source>
</evidence>
<dbReference type="InterPro" id="IPR002344">
    <property type="entry name" value="Lupus_La"/>
</dbReference>
<sequence>MAAVDDTVKAKVLRQVEFYFSDSNLPKDKFLKEQMDADGFVNLNVIVAFQRMRDMLKVPTNDPAAVPPATLATVADILANSSTLLLDETRTKIKRTTPLADENEIARAVDARSIYARPFPMESTVDAITEFFSSYAPVNCVRMRRHARSKSFKGSVFVEFGSLEDAEKVLAMSLVFEGAPLRMQRKVEFTESKRAARKNRVAGRPANDGDVSDDSNVGHGLPDGVGGVVDSTGQSAAKPGTPGGNHGQGHHHQQNKRAPKRKQELEYDEGDLGDVPSSKRSRPEKDGAMTEAAAKKQVDEEAGEGADEELGEGEDGHDAEVAEPTFIPGCILGFNLEGELTLGPRVIVDVFGGREVVKFVELLEERTRGYIRFHAPDLAAKALADYESRPEDSRIIAGVKGSMKMVEGEEEVDYYKRAAAAFGARGDRGRGGFRGRGGRAGRFGGRGGFRGGRGGRGRGGRGGGGSGGRR</sequence>
<dbReference type="InterPro" id="IPR036388">
    <property type="entry name" value="WH-like_DNA-bd_sf"/>
</dbReference>
<dbReference type="InterPro" id="IPR006630">
    <property type="entry name" value="La_HTH"/>
</dbReference>
<dbReference type="Proteomes" id="UP001165090">
    <property type="component" value="Unassembled WGS sequence"/>
</dbReference>
<evidence type="ECO:0000256" key="2">
    <source>
        <dbReference type="ARBA" id="ARBA00022884"/>
    </source>
</evidence>
<dbReference type="InterPro" id="IPR035979">
    <property type="entry name" value="RBD_domain_sf"/>
</dbReference>
<feature type="domain" description="XRRM" evidence="8">
    <location>
        <begin position="325"/>
        <end position="464"/>
    </location>
</feature>
<dbReference type="Pfam" id="PF05383">
    <property type="entry name" value="La"/>
    <property type="match status" value="1"/>
</dbReference>
<dbReference type="EMBL" id="BSDZ01000004">
    <property type="protein sequence ID" value="GLI59222.1"/>
    <property type="molecule type" value="Genomic_DNA"/>
</dbReference>
<dbReference type="PANTHER" id="PTHR22792:SF157">
    <property type="entry name" value="LA PROTEIN"/>
    <property type="match status" value="1"/>
</dbReference>
<dbReference type="SUPFAM" id="SSF54928">
    <property type="entry name" value="RNA-binding domain, RBD"/>
    <property type="match status" value="1"/>
</dbReference>
<feature type="domain" description="HTH La-type RNA-binding" evidence="7">
    <location>
        <begin position="2"/>
        <end position="103"/>
    </location>
</feature>
<dbReference type="InterPro" id="IPR014886">
    <property type="entry name" value="La_xRRM"/>
</dbReference>
<dbReference type="PRINTS" id="PR00302">
    <property type="entry name" value="LUPUSLA"/>
</dbReference>
<dbReference type="PROSITE" id="PS51939">
    <property type="entry name" value="XRRM"/>
    <property type="match status" value="1"/>
</dbReference>
<evidence type="ECO:0000259" key="8">
    <source>
        <dbReference type="PROSITE" id="PS51939"/>
    </source>
</evidence>
<dbReference type="InterPro" id="IPR000504">
    <property type="entry name" value="RRM_dom"/>
</dbReference>
<evidence type="ECO:0000259" key="7">
    <source>
        <dbReference type="PROSITE" id="PS50961"/>
    </source>
</evidence>
<protein>
    <recommendedName>
        <fullName evidence="11">Lupus La protein</fullName>
    </recommendedName>
</protein>
<evidence type="ECO:0000313" key="9">
    <source>
        <dbReference type="EMBL" id="GLI59222.1"/>
    </source>
</evidence>
<name>A0ABQ5RNU9_9CHLO</name>
<feature type="compositionally biased region" description="Gly residues" evidence="5">
    <location>
        <begin position="440"/>
        <end position="452"/>
    </location>
</feature>
<dbReference type="SUPFAM" id="SSF46785">
    <property type="entry name" value="Winged helix' DNA-binding domain"/>
    <property type="match status" value="1"/>
</dbReference>
<reference evidence="9 10" key="1">
    <citation type="journal article" date="2023" name="IScience">
        <title>Expanded male sex-determining region conserved during the evolution of homothallism in the green alga Volvox.</title>
        <authorList>
            <person name="Yamamoto K."/>
            <person name="Matsuzaki R."/>
            <person name="Mahakham W."/>
            <person name="Heman W."/>
            <person name="Sekimoto H."/>
            <person name="Kawachi M."/>
            <person name="Minakuchi Y."/>
            <person name="Toyoda A."/>
            <person name="Nozaki H."/>
        </authorList>
    </citation>
    <scope>NUCLEOTIDE SEQUENCE [LARGE SCALE GENOMIC DNA]</scope>
    <source>
        <strain evidence="9 10">NIES-4468</strain>
    </source>
</reference>
<dbReference type="Pfam" id="PF08777">
    <property type="entry name" value="RRM_3"/>
    <property type="match status" value="1"/>
</dbReference>
<dbReference type="Pfam" id="PF00076">
    <property type="entry name" value="RRM_1"/>
    <property type="match status" value="1"/>
</dbReference>
<dbReference type="SMART" id="SM00360">
    <property type="entry name" value="RRM"/>
    <property type="match status" value="1"/>
</dbReference>
<dbReference type="PANTHER" id="PTHR22792">
    <property type="entry name" value="LUPUS LA PROTEIN-RELATED"/>
    <property type="match status" value="1"/>
</dbReference>
<keyword evidence="3" id="KW-0539">Nucleus</keyword>
<feature type="compositionally biased region" description="Gly residues" evidence="5">
    <location>
        <begin position="460"/>
        <end position="470"/>
    </location>
</feature>
<comment type="subcellular location">
    <subcellularLocation>
        <location evidence="1">Nucleus</location>
    </subcellularLocation>
</comment>
<feature type="compositionally biased region" description="Acidic residues" evidence="5">
    <location>
        <begin position="300"/>
        <end position="313"/>
    </location>
</feature>
<gene>
    <name evidence="9" type="ORF">VaNZ11_001065</name>
</gene>
<evidence type="ECO:0000256" key="3">
    <source>
        <dbReference type="ARBA" id="ARBA00023242"/>
    </source>
</evidence>
<organism evidence="9 10">
    <name type="scientific">Volvox africanus</name>
    <dbReference type="NCBI Taxonomy" id="51714"/>
    <lineage>
        <taxon>Eukaryota</taxon>
        <taxon>Viridiplantae</taxon>
        <taxon>Chlorophyta</taxon>
        <taxon>core chlorophytes</taxon>
        <taxon>Chlorophyceae</taxon>
        <taxon>CS clade</taxon>
        <taxon>Chlamydomonadales</taxon>
        <taxon>Volvocaceae</taxon>
        <taxon>Volvox</taxon>
    </lineage>
</organism>
<evidence type="ECO:0000256" key="4">
    <source>
        <dbReference type="PROSITE-ProRule" id="PRU00332"/>
    </source>
</evidence>
<accession>A0ABQ5RNU9</accession>
<comment type="caution">
    <text evidence="9">The sequence shown here is derived from an EMBL/GenBank/DDBJ whole genome shotgun (WGS) entry which is preliminary data.</text>
</comment>